<dbReference type="PANTHER" id="PTHR43464:SF19">
    <property type="entry name" value="UBIQUINONE BIOSYNTHESIS O-METHYLTRANSFERASE, MITOCHONDRIAL"/>
    <property type="match status" value="1"/>
</dbReference>
<protein>
    <submittedName>
        <fullName evidence="5">Methyltransferase domain-containing protein</fullName>
    </submittedName>
</protein>
<dbReference type="AlphaFoldDB" id="A0A5A9XPY7"/>
<evidence type="ECO:0000256" key="3">
    <source>
        <dbReference type="ARBA" id="ARBA00022691"/>
    </source>
</evidence>
<dbReference type="PANTHER" id="PTHR43464">
    <property type="entry name" value="METHYLTRANSFERASE"/>
    <property type="match status" value="1"/>
</dbReference>
<reference evidence="5 6" key="1">
    <citation type="submission" date="2019-04" db="EMBL/GenBank/DDBJ databases">
        <title>Geobacter ruber sp. nov., ferric-reducing bacteria isolated from paddy soil.</title>
        <authorList>
            <person name="Xu Z."/>
            <person name="Masuda Y."/>
            <person name="Itoh H."/>
            <person name="Senoo K."/>
        </authorList>
    </citation>
    <scope>NUCLEOTIDE SEQUENCE [LARGE SCALE GENOMIC DNA]</scope>
    <source>
        <strain evidence="5 6">Red88</strain>
    </source>
</reference>
<dbReference type="CDD" id="cd02440">
    <property type="entry name" value="AdoMet_MTases"/>
    <property type="match status" value="1"/>
</dbReference>
<gene>
    <name evidence="5" type="ORF">ET418_03560</name>
</gene>
<proteinExistence type="predicted"/>
<dbReference type="Gene3D" id="3.40.50.150">
    <property type="entry name" value="Vaccinia Virus protein VP39"/>
    <property type="match status" value="1"/>
</dbReference>
<dbReference type="GO" id="GO:0008168">
    <property type="term" value="F:methyltransferase activity"/>
    <property type="evidence" value="ECO:0007669"/>
    <property type="project" value="UniProtKB-KW"/>
</dbReference>
<evidence type="ECO:0000256" key="2">
    <source>
        <dbReference type="ARBA" id="ARBA00022679"/>
    </source>
</evidence>
<dbReference type="Proteomes" id="UP000324298">
    <property type="component" value="Unassembled WGS sequence"/>
</dbReference>
<accession>A0A5A9XPY7</accession>
<dbReference type="GO" id="GO:0032259">
    <property type="term" value="P:methylation"/>
    <property type="evidence" value="ECO:0007669"/>
    <property type="project" value="UniProtKB-KW"/>
</dbReference>
<evidence type="ECO:0000313" key="5">
    <source>
        <dbReference type="EMBL" id="KAA0894328.1"/>
    </source>
</evidence>
<dbReference type="EMBL" id="SRSD01000002">
    <property type="protein sequence ID" value="KAA0894328.1"/>
    <property type="molecule type" value="Genomic_DNA"/>
</dbReference>
<name>A0A5A9XPY7_9BACT</name>
<dbReference type="Pfam" id="PF08242">
    <property type="entry name" value="Methyltransf_12"/>
    <property type="match status" value="1"/>
</dbReference>
<evidence type="ECO:0000313" key="6">
    <source>
        <dbReference type="Proteomes" id="UP000324298"/>
    </source>
</evidence>
<comment type="caution">
    <text evidence="5">The sequence shown here is derived from an EMBL/GenBank/DDBJ whole genome shotgun (WGS) entry which is preliminary data.</text>
</comment>
<keyword evidence="2 5" id="KW-0808">Transferase</keyword>
<evidence type="ECO:0000256" key="1">
    <source>
        <dbReference type="ARBA" id="ARBA00022603"/>
    </source>
</evidence>
<keyword evidence="6" id="KW-1185">Reference proteome</keyword>
<evidence type="ECO:0000259" key="4">
    <source>
        <dbReference type="Pfam" id="PF08242"/>
    </source>
</evidence>
<sequence>MADDVRTHYELYPYPHYPLLASVRRCDTYALNLTAVWTRFNGALPPRAAQRILIAGCGSFSPYPFSLANPHAAITALDLSERSLRRARLHCLLHGRTNVTFCRGDLLDAPLTGGPFGLIDAYGVLHHLDDPLAGLTALAGRLAPGGVLRLMVYSRYARREEESIRRAFHLLGITDPAAARRLIARAKPGSRLRRFVEASDEAAFDNGLADALLHPRVHTFRVGELLDLVRQSGLEPLLFAHHDALEDVGLETERLTALEASRRSPGNFILYAGRNVSGPCPDDRGSLVMLNPCLSRAVAPFNLGAVHIAPRLGAATPVLTRPERALLRGLRSPKPWDALSPACRALLPAYREALFLLQFRR</sequence>
<feature type="domain" description="Methyltransferase type 12" evidence="4">
    <location>
        <begin position="56"/>
        <end position="148"/>
    </location>
</feature>
<dbReference type="OrthoDB" id="101857at2"/>
<keyword evidence="3" id="KW-0949">S-adenosyl-L-methionine</keyword>
<dbReference type="InterPro" id="IPR013217">
    <property type="entry name" value="Methyltransf_12"/>
</dbReference>
<keyword evidence="1 5" id="KW-0489">Methyltransferase</keyword>
<dbReference type="SUPFAM" id="SSF53335">
    <property type="entry name" value="S-adenosyl-L-methionine-dependent methyltransferases"/>
    <property type="match status" value="1"/>
</dbReference>
<dbReference type="InterPro" id="IPR029063">
    <property type="entry name" value="SAM-dependent_MTases_sf"/>
</dbReference>
<organism evidence="5 6">
    <name type="scientific">Oryzomonas rubra</name>
    <dbReference type="NCBI Taxonomy" id="2509454"/>
    <lineage>
        <taxon>Bacteria</taxon>
        <taxon>Pseudomonadati</taxon>
        <taxon>Thermodesulfobacteriota</taxon>
        <taxon>Desulfuromonadia</taxon>
        <taxon>Geobacterales</taxon>
        <taxon>Geobacteraceae</taxon>
        <taxon>Oryzomonas</taxon>
    </lineage>
</organism>